<proteinExistence type="predicted"/>
<dbReference type="GO" id="GO:0003677">
    <property type="term" value="F:DNA binding"/>
    <property type="evidence" value="ECO:0007669"/>
    <property type="project" value="UniProtKB-KW"/>
</dbReference>
<evidence type="ECO:0000256" key="2">
    <source>
        <dbReference type="ARBA" id="ARBA00023125"/>
    </source>
</evidence>
<dbReference type="SMART" id="SM00895">
    <property type="entry name" value="FCD"/>
    <property type="match status" value="1"/>
</dbReference>
<organism evidence="5 6">
    <name type="scientific">Devosia limi DSM 17137</name>
    <dbReference type="NCBI Taxonomy" id="1121477"/>
    <lineage>
        <taxon>Bacteria</taxon>
        <taxon>Pseudomonadati</taxon>
        <taxon>Pseudomonadota</taxon>
        <taxon>Alphaproteobacteria</taxon>
        <taxon>Hyphomicrobiales</taxon>
        <taxon>Devosiaceae</taxon>
        <taxon>Devosia</taxon>
    </lineage>
</organism>
<dbReference type="Proteomes" id="UP000033608">
    <property type="component" value="Unassembled WGS sequence"/>
</dbReference>
<dbReference type="CDD" id="cd07377">
    <property type="entry name" value="WHTH_GntR"/>
    <property type="match status" value="1"/>
</dbReference>
<dbReference type="InterPro" id="IPR011711">
    <property type="entry name" value="GntR_C"/>
</dbReference>
<keyword evidence="3" id="KW-0804">Transcription</keyword>
<sequence>MMARAVAKPAAARNLGKGKIATAVSVLGEKIVSGAFPPDTPLPVEADLANETGVGRSVLREAIKVLASKGMVSARPRIGTVILPREQWNLFDQDVLNWLLKTDAVTPELVRDILVARKIIEPEAARLAARHATDADKQAITSIYQAMVAAVDDPAAAVDADIRFHTAILGASHNMILTAFSPAITAILSAFFQISIQNPEVFPSNLAAHGKVAEHIAAGDQDAAYEAMHAVLAATEHDLTSRLKL</sequence>
<dbReference type="PANTHER" id="PTHR43537">
    <property type="entry name" value="TRANSCRIPTIONAL REGULATOR, GNTR FAMILY"/>
    <property type="match status" value="1"/>
</dbReference>
<dbReference type="InterPro" id="IPR000524">
    <property type="entry name" value="Tscrpt_reg_HTH_GntR"/>
</dbReference>
<evidence type="ECO:0000256" key="1">
    <source>
        <dbReference type="ARBA" id="ARBA00023015"/>
    </source>
</evidence>
<dbReference type="STRING" id="1121477.SAMN02745223_03668"/>
<protein>
    <recommendedName>
        <fullName evidence="4">HTH gntR-type domain-containing protein</fullName>
    </recommendedName>
</protein>
<dbReference type="Pfam" id="PF07729">
    <property type="entry name" value="FCD"/>
    <property type="match status" value="1"/>
</dbReference>
<dbReference type="PRINTS" id="PR00035">
    <property type="entry name" value="HTHGNTR"/>
</dbReference>
<dbReference type="Pfam" id="PF00392">
    <property type="entry name" value="GntR"/>
    <property type="match status" value="1"/>
</dbReference>
<dbReference type="SUPFAM" id="SSF46785">
    <property type="entry name" value="Winged helix' DNA-binding domain"/>
    <property type="match status" value="1"/>
</dbReference>
<dbReference type="AlphaFoldDB" id="A0A0F5LWQ2"/>
<name>A0A0F5LWQ2_9HYPH</name>
<evidence type="ECO:0000313" key="6">
    <source>
        <dbReference type="Proteomes" id="UP000033608"/>
    </source>
</evidence>
<dbReference type="SUPFAM" id="SSF48008">
    <property type="entry name" value="GntR ligand-binding domain-like"/>
    <property type="match status" value="1"/>
</dbReference>
<dbReference type="InterPro" id="IPR008920">
    <property type="entry name" value="TF_FadR/GntR_C"/>
</dbReference>
<dbReference type="InterPro" id="IPR036390">
    <property type="entry name" value="WH_DNA-bd_sf"/>
</dbReference>
<dbReference type="Gene3D" id="1.10.10.10">
    <property type="entry name" value="Winged helix-like DNA-binding domain superfamily/Winged helix DNA-binding domain"/>
    <property type="match status" value="1"/>
</dbReference>
<dbReference type="PROSITE" id="PS50949">
    <property type="entry name" value="HTH_GNTR"/>
    <property type="match status" value="1"/>
</dbReference>
<evidence type="ECO:0000259" key="4">
    <source>
        <dbReference type="PROSITE" id="PS50949"/>
    </source>
</evidence>
<evidence type="ECO:0000313" key="5">
    <source>
        <dbReference type="EMBL" id="KKB86062.1"/>
    </source>
</evidence>
<reference evidence="5 6" key="1">
    <citation type="submission" date="2015-03" db="EMBL/GenBank/DDBJ databases">
        <authorList>
            <person name="Hassan Y.I."/>
            <person name="Lepp D."/>
            <person name="Zhou T."/>
        </authorList>
    </citation>
    <scope>NUCLEOTIDE SEQUENCE [LARGE SCALE GENOMIC DNA]</scope>
    <source>
        <strain evidence="5 6">DSM 17137</strain>
    </source>
</reference>
<gene>
    <name evidence="5" type="ORF">VW29_04020</name>
</gene>
<dbReference type="SMART" id="SM00345">
    <property type="entry name" value="HTH_GNTR"/>
    <property type="match status" value="1"/>
</dbReference>
<dbReference type="PANTHER" id="PTHR43537:SF44">
    <property type="entry name" value="GNTR FAMILY REGULATORY PROTEIN"/>
    <property type="match status" value="1"/>
</dbReference>
<keyword evidence="1" id="KW-0805">Transcription regulation</keyword>
<dbReference type="Gene3D" id="1.20.120.530">
    <property type="entry name" value="GntR ligand-binding domain-like"/>
    <property type="match status" value="1"/>
</dbReference>
<dbReference type="GO" id="GO:0003700">
    <property type="term" value="F:DNA-binding transcription factor activity"/>
    <property type="evidence" value="ECO:0007669"/>
    <property type="project" value="InterPro"/>
</dbReference>
<evidence type="ECO:0000256" key="3">
    <source>
        <dbReference type="ARBA" id="ARBA00023163"/>
    </source>
</evidence>
<comment type="caution">
    <text evidence="5">The sequence shown here is derived from an EMBL/GenBank/DDBJ whole genome shotgun (WGS) entry which is preliminary data.</text>
</comment>
<dbReference type="InterPro" id="IPR036388">
    <property type="entry name" value="WH-like_DNA-bd_sf"/>
</dbReference>
<keyword evidence="6" id="KW-1185">Reference proteome</keyword>
<dbReference type="PATRIC" id="fig|1121477.3.peg.1872"/>
<dbReference type="EMBL" id="LAJF01000041">
    <property type="protein sequence ID" value="KKB86062.1"/>
    <property type="molecule type" value="Genomic_DNA"/>
</dbReference>
<accession>A0A0F5LWQ2</accession>
<feature type="domain" description="HTH gntR-type" evidence="4">
    <location>
        <begin position="17"/>
        <end position="85"/>
    </location>
</feature>
<keyword evidence="2" id="KW-0238">DNA-binding</keyword>